<dbReference type="PANTHER" id="PTHR23327">
    <property type="entry name" value="RING FINGER PROTEIN 127"/>
    <property type="match status" value="1"/>
</dbReference>
<dbReference type="SUPFAM" id="SSF57850">
    <property type="entry name" value="RING/U-box"/>
    <property type="match status" value="1"/>
</dbReference>
<gene>
    <name evidence="8" type="ORF">MSYG_1294</name>
</gene>
<dbReference type="Pfam" id="PF03105">
    <property type="entry name" value="SPX"/>
    <property type="match status" value="1"/>
</dbReference>
<dbReference type="InterPro" id="IPR013083">
    <property type="entry name" value="Znf_RING/FYVE/PHD"/>
</dbReference>
<feature type="region of interest" description="Disordered" evidence="5">
    <location>
        <begin position="287"/>
        <end position="340"/>
    </location>
</feature>
<dbReference type="Gene3D" id="3.30.40.10">
    <property type="entry name" value="Zinc/RING finger domain, C3HC4 (zinc finger)"/>
    <property type="match status" value="1"/>
</dbReference>
<evidence type="ECO:0000256" key="3">
    <source>
        <dbReference type="ARBA" id="ARBA00022833"/>
    </source>
</evidence>
<dbReference type="STRING" id="1230383.A0A1M8A3E7"/>
<evidence type="ECO:0000259" key="7">
    <source>
        <dbReference type="PROSITE" id="PS51382"/>
    </source>
</evidence>
<evidence type="ECO:0000256" key="5">
    <source>
        <dbReference type="SAM" id="MobiDB-lite"/>
    </source>
</evidence>
<dbReference type="InterPro" id="IPR017907">
    <property type="entry name" value="Znf_RING_CS"/>
</dbReference>
<feature type="region of interest" description="Disordered" evidence="5">
    <location>
        <begin position="124"/>
        <end position="160"/>
    </location>
</feature>
<dbReference type="PROSITE" id="PS50089">
    <property type="entry name" value="ZF_RING_2"/>
    <property type="match status" value="1"/>
</dbReference>
<dbReference type="EMBL" id="LT671822">
    <property type="protein sequence ID" value="SHO76955.1"/>
    <property type="molecule type" value="Genomic_DNA"/>
</dbReference>
<sequence>MKFGKSYLDLLESSQFPEEWKESAIEYNYLKKLLHDVVHELELYGLTTDVVDDLMKDSEYSSQSSSHCASSENLCADTNGMDGPECAATPASRWISSLPRDERYTHPMSSRLVSRSKSLGSIKLTAHPSQNSPNTFLLSSNAPHVKSSVPSPRRHSLHSIHWSPPTLPDITAHLPPLSLPRSSGIQVGNENPTNQVSGNNPFPSARVSQPPSATNWMDRKAPELLPDDSSSYTASSHGHLSSTKADEPHWVESDTGRRVRAQYQLFNDSLSLHPQLVLFVESPNAMKPSESLTASPATMDLPPSESDSSTPKYTGRSSVFTSQHVGSEKKRVDTLDLGPAAKELPSLSSKELTDPHNVEERVGYHQRKLVIPLLADERFFQSLIKAIRNLLQLHVIQQNTLILHVNTLCDAIAEVASPTHTHQDMYAWREIFALWVEYDIFESSREKDRGELSVAATETRFHNYLEQLEKRGFLFPHRSEILKGSWVSSTLDSWALQAFAPNNPLQDPRSIGTLEHFLRLNVAIVSLKRFQRLNIETIRKILKKHQKKTALHASTSIGQITTLPAAHQLIRAASVDSPLPELDWDKASDGDILKSLTALAPVNERSPMQLSLPRILASIMTNALLPILPSIDDYSCLVCMSIAYHPIRLRCHHLFCIRCLVKLQKQGNNHCPLCRAEDAVKDADENNLDMAMAAYLREWFPREVEEKIQENTNDRLIQERHEKELRRKGLKSKLRLRRHRSGDADCVII</sequence>
<feature type="compositionally biased region" description="Polar residues" evidence="5">
    <location>
        <begin position="180"/>
        <end position="215"/>
    </location>
</feature>
<dbReference type="InterPro" id="IPR018957">
    <property type="entry name" value="Znf_C3HC4_RING-type"/>
</dbReference>
<protein>
    <submittedName>
        <fullName evidence="8">Uncharacterized protein</fullName>
    </submittedName>
</protein>
<dbReference type="PROSITE" id="PS00518">
    <property type="entry name" value="ZF_RING_1"/>
    <property type="match status" value="1"/>
</dbReference>
<feature type="compositionally biased region" description="Polar residues" evidence="5">
    <location>
        <begin position="228"/>
        <end position="243"/>
    </location>
</feature>
<reference evidence="9" key="1">
    <citation type="journal article" date="2017" name="Nucleic Acids Res.">
        <title>Proteogenomics produces comprehensive and highly accurate protein-coding gene annotation in a complete genome assembly of Malassezia sympodialis.</title>
        <authorList>
            <person name="Zhu Y."/>
            <person name="Engstroem P.G."/>
            <person name="Tellgren-Roth C."/>
            <person name="Baudo C.D."/>
            <person name="Kennell J.C."/>
            <person name="Sun S."/>
            <person name="Billmyre R.B."/>
            <person name="Schroeder M.S."/>
            <person name="Andersson A."/>
            <person name="Holm T."/>
            <person name="Sigurgeirsson B."/>
            <person name="Wu G."/>
            <person name="Sankaranarayanan S.R."/>
            <person name="Siddharthan R."/>
            <person name="Sanyal K."/>
            <person name="Lundeberg J."/>
            <person name="Nystedt B."/>
            <person name="Boekhout T."/>
            <person name="Dawson T.L. Jr."/>
            <person name="Heitman J."/>
            <person name="Scheynius A."/>
            <person name="Lehtioe J."/>
        </authorList>
    </citation>
    <scope>NUCLEOTIDE SEQUENCE [LARGE SCALE GENOMIC DNA]</scope>
    <source>
        <strain evidence="9">ATCC 42132</strain>
    </source>
</reference>
<dbReference type="Proteomes" id="UP000186303">
    <property type="component" value="Chromosome 2"/>
</dbReference>
<dbReference type="GO" id="GO:0008270">
    <property type="term" value="F:zinc ion binding"/>
    <property type="evidence" value="ECO:0007669"/>
    <property type="project" value="UniProtKB-KW"/>
</dbReference>
<evidence type="ECO:0000259" key="6">
    <source>
        <dbReference type="PROSITE" id="PS50089"/>
    </source>
</evidence>
<dbReference type="InterPro" id="IPR004331">
    <property type="entry name" value="SPX_dom"/>
</dbReference>
<keyword evidence="3" id="KW-0862">Zinc</keyword>
<evidence type="ECO:0000256" key="2">
    <source>
        <dbReference type="ARBA" id="ARBA00022771"/>
    </source>
</evidence>
<dbReference type="InterPro" id="IPR001841">
    <property type="entry name" value="Znf_RING"/>
</dbReference>
<feature type="compositionally biased region" description="Basic and acidic residues" evidence="5">
    <location>
        <begin position="244"/>
        <end position="253"/>
    </location>
</feature>
<feature type="compositionally biased region" description="Polar residues" evidence="5">
    <location>
        <begin position="305"/>
        <end position="325"/>
    </location>
</feature>
<feature type="compositionally biased region" description="Polar residues" evidence="5">
    <location>
        <begin position="127"/>
        <end position="142"/>
    </location>
</feature>
<evidence type="ECO:0000313" key="9">
    <source>
        <dbReference type="Proteomes" id="UP000186303"/>
    </source>
</evidence>
<dbReference type="OrthoDB" id="5588846at2759"/>
<keyword evidence="9" id="KW-1185">Reference proteome</keyword>
<evidence type="ECO:0000313" key="8">
    <source>
        <dbReference type="EMBL" id="SHO76955.1"/>
    </source>
</evidence>
<feature type="region of interest" description="Disordered" evidence="5">
    <location>
        <begin position="173"/>
        <end position="253"/>
    </location>
</feature>
<dbReference type="VEuPathDB" id="FungiDB:MSYG_1294"/>
<proteinExistence type="predicted"/>
<dbReference type="PANTHER" id="PTHR23327:SF51">
    <property type="entry name" value="TRANSCRIPTIONAL REGULATOR OF YEAST FORM ADHERENCE 3"/>
    <property type="match status" value="1"/>
</dbReference>
<accession>A0A1M8A3E7</accession>
<dbReference type="OMA" id="HEIFESH"/>
<dbReference type="PROSITE" id="PS51382">
    <property type="entry name" value="SPX"/>
    <property type="match status" value="1"/>
</dbReference>
<organism evidence="8 9">
    <name type="scientific">Malassezia sympodialis (strain ATCC 42132)</name>
    <name type="common">Atopic eczema-associated yeast</name>
    <dbReference type="NCBI Taxonomy" id="1230383"/>
    <lineage>
        <taxon>Eukaryota</taxon>
        <taxon>Fungi</taxon>
        <taxon>Dikarya</taxon>
        <taxon>Basidiomycota</taxon>
        <taxon>Ustilaginomycotina</taxon>
        <taxon>Malasseziomycetes</taxon>
        <taxon>Malasseziales</taxon>
        <taxon>Malasseziaceae</taxon>
        <taxon>Malassezia</taxon>
    </lineage>
</organism>
<keyword evidence="2 4" id="KW-0863">Zinc-finger</keyword>
<feature type="domain" description="RING-type" evidence="6">
    <location>
        <begin position="636"/>
        <end position="675"/>
    </location>
</feature>
<dbReference type="Pfam" id="PF00097">
    <property type="entry name" value="zf-C3HC4"/>
    <property type="match status" value="1"/>
</dbReference>
<dbReference type="SMART" id="SM00184">
    <property type="entry name" value="RING"/>
    <property type="match status" value="1"/>
</dbReference>
<dbReference type="AlphaFoldDB" id="A0A1M8A3E7"/>
<evidence type="ECO:0000256" key="1">
    <source>
        <dbReference type="ARBA" id="ARBA00022723"/>
    </source>
</evidence>
<evidence type="ECO:0000256" key="4">
    <source>
        <dbReference type="PROSITE-ProRule" id="PRU00175"/>
    </source>
</evidence>
<keyword evidence="1" id="KW-0479">Metal-binding</keyword>
<name>A0A1M8A3E7_MALS4</name>
<feature type="domain" description="SPX" evidence="7">
    <location>
        <begin position="1"/>
        <end position="559"/>
    </location>
</feature>